<evidence type="ECO:0000313" key="2">
    <source>
        <dbReference type="EMBL" id="KPZ00421.1"/>
    </source>
</evidence>
<feature type="signal peptide" evidence="1">
    <location>
        <begin position="1"/>
        <end position="24"/>
    </location>
</feature>
<evidence type="ECO:0000256" key="1">
    <source>
        <dbReference type="SAM" id="SignalP"/>
    </source>
</evidence>
<dbReference type="Proteomes" id="UP001569512">
    <property type="component" value="Unassembled WGS sequence"/>
</dbReference>
<sequence length="163" mass="18456">MRFSFFRRLPLLLLSLLAGCSVLSPYSKQTRLDISVIADNQLNPDINGRPSPVVIKLLELKRPTTAESMDFFSLYQRTEDVLANDLAASEIVELRPGDRIELKLKLHEGSRYFAVLAAYRNLSETRWRHVIQVSPGQQNRAVFLLGESGIYRTDNRAHAGNSL</sequence>
<evidence type="ECO:0000313" key="4">
    <source>
        <dbReference type="Proteomes" id="UP000050523"/>
    </source>
</evidence>
<accession>A0AA40P460</accession>
<dbReference type="Pfam" id="PF12790">
    <property type="entry name" value="T6SS-SciN"/>
    <property type="match status" value="1"/>
</dbReference>
<organism evidence="2 4">
    <name type="scientific">Pseudomonas tremae</name>
    <dbReference type="NCBI Taxonomy" id="200454"/>
    <lineage>
        <taxon>Bacteria</taxon>
        <taxon>Pseudomonadati</taxon>
        <taxon>Pseudomonadota</taxon>
        <taxon>Gammaproteobacteria</taxon>
        <taxon>Pseudomonadales</taxon>
        <taxon>Pseudomonadaceae</taxon>
        <taxon>Pseudomonas</taxon>
    </lineage>
</organism>
<keyword evidence="5" id="KW-1185">Reference proteome</keyword>
<dbReference type="Gene3D" id="2.60.40.4150">
    <property type="entry name" value="Type VI secretion system, lipoprotein SciN"/>
    <property type="match status" value="1"/>
</dbReference>
<dbReference type="AlphaFoldDB" id="A0AA40P460"/>
<reference evidence="2 4" key="1">
    <citation type="submission" date="2015-09" db="EMBL/GenBank/DDBJ databases">
        <title>Genome announcement of multiple Pseudomonas syringae strains.</title>
        <authorList>
            <person name="Thakur S."/>
            <person name="Wang P.W."/>
            <person name="Gong Y."/>
            <person name="Weir B.S."/>
            <person name="Guttman D.S."/>
        </authorList>
    </citation>
    <scope>NUCLEOTIDE SEQUENCE [LARGE SCALE GENOMIC DNA]</scope>
    <source>
        <strain evidence="2 4">ICMP9151</strain>
    </source>
</reference>
<keyword evidence="3" id="KW-0449">Lipoprotein</keyword>
<gene>
    <name evidence="3" type="primary">tssJ</name>
    <name evidence="3" type="ORF">ACDH53_25300</name>
    <name evidence="2" type="ORF">ALO43_01900</name>
</gene>
<name>A0AA40P460_9PSED</name>
<protein>
    <submittedName>
        <fullName evidence="3">Type VI secretion system lipoprotein TssJ</fullName>
    </submittedName>
</protein>
<dbReference type="NCBIfam" id="TIGR03352">
    <property type="entry name" value="VI_chp_3"/>
    <property type="match status" value="1"/>
</dbReference>
<dbReference type="EMBL" id="JBGMSU010000025">
    <property type="protein sequence ID" value="MFA0940697.1"/>
    <property type="molecule type" value="Genomic_DNA"/>
</dbReference>
<comment type="caution">
    <text evidence="2">The sequence shown here is derived from an EMBL/GenBank/DDBJ whole genome shotgun (WGS) entry which is preliminary data.</text>
</comment>
<dbReference type="Proteomes" id="UP000050523">
    <property type="component" value="Unassembled WGS sequence"/>
</dbReference>
<proteinExistence type="predicted"/>
<feature type="chain" id="PRO_5041368455" evidence="1">
    <location>
        <begin position="25"/>
        <end position="163"/>
    </location>
</feature>
<evidence type="ECO:0000313" key="3">
    <source>
        <dbReference type="EMBL" id="MFA0940697.1"/>
    </source>
</evidence>
<dbReference type="PANTHER" id="PTHR37625">
    <property type="entry name" value="OUTER MEMBRANE LIPOPROTEIN-RELATED"/>
    <property type="match status" value="1"/>
</dbReference>
<dbReference type="RefSeq" id="WP_024671199.1">
    <property type="nucleotide sequence ID" value="NZ_AVEE02000223.1"/>
</dbReference>
<dbReference type="InterPro" id="IPR017734">
    <property type="entry name" value="T6SS_SciN"/>
</dbReference>
<dbReference type="EMBL" id="LJRO01000200">
    <property type="protein sequence ID" value="KPZ00421.1"/>
    <property type="molecule type" value="Genomic_DNA"/>
</dbReference>
<reference evidence="3 5" key="2">
    <citation type="submission" date="2024-06" db="EMBL/GenBank/DDBJ databases">
        <title>Genome sequences for Pseudomonas syringae strains with characterized LPS.</title>
        <authorList>
            <person name="Baltrus D.A."/>
            <person name="Krings L."/>
        </authorList>
    </citation>
    <scope>NUCLEOTIDE SEQUENCE [LARGE SCALE GENOMIC DNA]</scope>
    <source>
        <strain evidence="3 5">NCPPB2708</strain>
    </source>
</reference>
<dbReference type="PROSITE" id="PS51257">
    <property type="entry name" value="PROKAR_LIPOPROTEIN"/>
    <property type="match status" value="1"/>
</dbReference>
<keyword evidence="1" id="KW-0732">Signal</keyword>
<dbReference type="PANTHER" id="PTHR37625:SF4">
    <property type="entry name" value="OUTER MEMBRANE LIPOPROTEIN"/>
    <property type="match status" value="1"/>
</dbReference>
<evidence type="ECO:0000313" key="5">
    <source>
        <dbReference type="Proteomes" id="UP001569512"/>
    </source>
</evidence>
<dbReference type="GeneID" id="73735955"/>
<dbReference type="InterPro" id="IPR038706">
    <property type="entry name" value="Type_VI_SciN-like_sf"/>
</dbReference>